<name>A0A7X5WZE9_STRMQ</name>
<dbReference type="EMBL" id="JAALLH010000001">
    <property type="protein sequence ID" value="NIY63841.1"/>
    <property type="molecule type" value="Genomic_DNA"/>
</dbReference>
<organism evidence="1 2">
    <name type="scientific">Streptomyces malaysiensis</name>
    <dbReference type="NCBI Taxonomy" id="92644"/>
    <lineage>
        <taxon>Bacteria</taxon>
        <taxon>Bacillati</taxon>
        <taxon>Actinomycetota</taxon>
        <taxon>Actinomycetes</taxon>
        <taxon>Kitasatosporales</taxon>
        <taxon>Streptomycetaceae</taxon>
        <taxon>Streptomyces</taxon>
        <taxon>Streptomyces violaceusniger group</taxon>
    </lineage>
</organism>
<comment type="caution">
    <text evidence="1">The sequence shown here is derived from an EMBL/GenBank/DDBJ whole genome shotgun (WGS) entry which is preliminary data.</text>
</comment>
<reference evidence="1 2" key="1">
    <citation type="submission" date="2020-02" db="EMBL/GenBank/DDBJ databases">
        <title>Streptomyces malaysiensis DSM14702 (JHCC583434, PFL_A843) Genome sequencing and assembly.</title>
        <authorList>
            <person name="Samborskyy M."/>
        </authorList>
    </citation>
    <scope>NUCLEOTIDE SEQUENCE [LARGE SCALE GENOMIC DNA]</scope>
    <source>
        <strain evidence="1 2">DSM 14702</strain>
    </source>
</reference>
<proteinExistence type="predicted"/>
<dbReference type="AlphaFoldDB" id="A0A7X5WZE9"/>
<evidence type="ECO:0000313" key="1">
    <source>
        <dbReference type="EMBL" id="NIY63841.1"/>
    </source>
</evidence>
<protein>
    <submittedName>
        <fullName evidence="1">Uncharacterized protein</fullName>
    </submittedName>
</protein>
<accession>A0A7X5WZE9</accession>
<sequence length="81" mass="9092">MTPYYLGCLLGDVRGFAGWAESAAREQGELPDDTVVYLRDDLAVVRHPVQADQGVLWDAATPRWRAFCADELRFEPPAGRR</sequence>
<gene>
    <name evidence="1" type="ORF">SMALB_1785</name>
</gene>
<dbReference type="RefSeq" id="WP_167500532.1">
    <property type="nucleotide sequence ID" value="NZ_JAALLH010000001.1"/>
</dbReference>
<dbReference type="Proteomes" id="UP000536624">
    <property type="component" value="Unassembled WGS sequence"/>
</dbReference>
<evidence type="ECO:0000313" key="2">
    <source>
        <dbReference type="Proteomes" id="UP000536624"/>
    </source>
</evidence>